<dbReference type="Gene3D" id="1.20.1260.10">
    <property type="match status" value="1"/>
</dbReference>
<evidence type="ECO:0000313" key="4">
    <source>
        <dbReference type="EMBL" id="MFC0318190.1"/>
    </source>
</evidence>
<proteinExistence type="predicted"/>
<evidence type="ECO:0000256" key="1">
    <source>
        <dbReference type="SAM" id="MobiDB-lite"/>
    </source>
</evidence>
<gene>
    <name evidence="4" type="ORF">ACFFI0_07705</name>
</gene>
<dbReference type="InterPro" id="IPR012347">
    <property type="entry name" value="Ferritin-like"/>
</dbReference>
<sequence>MKNRLILWAAGIILALSSCGNASNKDAKETADSINESMADTSTMSTDTTAAQTEDAKFATEAASGGLAEVELGKLAEQKASDAKVKEFGAMMVKDHSKANEELKALAAKKNIALPAAPAEEKQKKMQEISAKTGADFDKAYVEEMLADHKKDVTLFEEASNRVQDPEMKQFIDKTLPVLRTHLDHIQKIAEKK</sequence>
<feature type="signal peptide" evidence="2">
    <location>
        <begin position="1"/>
        <end position="22"/>
    </location>
</feature>
<feature type="region of interest" description="Disordered" evidence="1">
    <location>
        <begin position="22"/>
        <end position="45"/>
    </location>
</feature>
<feature type="domain" description="DUF4142" evidence="3">
    <location>
        <begin position="54"/>
        <end position="189"/>
    </location>
</feature>
<protein>
    <submittedName>
        <fullName evidence="4">DUF4142 domain-containing protein</fullName>
    </submittedName>
</protein>
<dbReference type="RefSeq" id="WP_130856256.1">
    <property type="nucleotide sequence ID" value="NZ_JBHLWO010000001.1"/>
</dbReference>
<name>A0ABV6HJ90_9SPHI</name>
<dbReference type="PANTHER" id="PTHR38593:SF1">
    <property type="entry name" value="BLR2558 PROTEIN"/>
    <property type="match status" value="1"/>
</dbReference>
<dbReference type="PANTHER" id="PTHR38593">
    <property type="entry name" value="BLR2558 PROTEIN"/>
    <property type="match status" value="1"/>
</dbReference>
<accession>A0ABV6HJ90</accession>
<organism evidence="4 5">
    <name type="scientific">Olivibacter oleidegradans</name>
    <dbReference type="NCBI Taxonomy" id="760123"/>
    <lineage>
        <taxon>Bacteria</taxon>
        <taxon>Pseudomonadati</taxon>
        <taxon>Bacteroidota</taxon>
        <taxon>Sphingobacteriia</taxon>
        <taxon>Sphingobacteriales</taxon>
        <taxon>Sphingobacteriaceae</taxon>
        <taxon>Olivibacter</taxon>
    </lineage>
</organism>
<dbReference type="PROSITE" id="PS51257">
    <property type="entry name" value="PROKAR_LIPOPROTEIN"/>
    <property type="match status" value="1"/>
</dbReference>
<reference evidence="4 5" key="1">
    <citation type="submission" date="2024-09" db="EMBL/GenBank/DDBJ databases">
        <authorList>
            <person name="Sun Q."/>
            <person name="Mori K."/>
        </authorList>
    </citation>
    <scope>NUCLEOTIDE SEQUENCE [LARGE SCALE GENOMIC DNA]</scope>
    <source>
        <strain evidence="4 5">CCM 7765</strain>
    </source>
</reference>
<keyword evidence="5" id="KW-1185">Reference proteome</keyword>
<comment type="caution">
    <text evidence="4">The sequence shown here is derived from an EMBL/GenBank/DDBJ whole genome shotgun (WGS) entry which is preliminary data.</text>
</comment>
<keyword evidence="2" id="KW-0732">Signal</keyword>
<dbReference type="Pfam" id="PF13628">
    <property type="entry name" value="DUF4142"/>
    <property type="match status" value="1"/>
</dbReference>
<dbReference type="Proteomes" id="UP001589774">
    <property type="component" value="Unassembled WGS sequence"/>
</dbReference>
<evidence type="ECO:0000256" key="2">
    <source>
        <dbReference type="SAM" id="SignalP"/>
    </source>
</evidence>
<dbReference type="InterPro" id="IPR025419">
    <property type="entry name" value="DUF4142"/>
</dbReference>
<dbReference type="EMBL" id="JBHLWO010000001">
    <property type="protein sequence ID" value="MFC0318190.1"/>
    <property type="molecule type" value="Genomic_DNA"/>
</dbReference>
<feature type="chain" id="PRO_5045690833" evidence="2">
    <location>
        <begin position="23"/>
        <end position="193"/>
    </location>
</feature>
<evidence type="ECO:0000259" key="3">
    <source>
        <dbReference type="Pfam" id="PF13628"/>
    </source>
</evidence>
<evidence type="ECO:0000313" key="5">
    <source>
        <dbReference type="Proteomes" id="UP001589774"/>
    </source>
</evidence>